<sequence length="352" mass="40359">MADLNDSYHFGTSNGLMIDDLLVELQENDPVGDQGLGVLYRGNNFKKNLVHVFEMFDTTHKQILWVWFRHVDKFQEKELKIINEITKDDESTALLVEWEVRWKKIAFAGLEPKTTPKGEVLEPNFGTKEEFQAQLNQIPELGLEDNVVLMEGLQSLSTAKIQTLKHTKNYDSQPAQNSLKIGDHGQTSFLLYGAISGIAPGKHQESKTKQKFRQIYEALNGRFCVLEIAYYDETEMVIWKWSHNDRSQLNTNTSGMFDRLNGFAPKYVDALKQWNEIWTMIASLEQEDWTTELNKLRLPINVETVAKNAPVTSEGVLAALGEVKMTMARLKWYDQAATPNRGAQWETWRRAG</sequence>
<name>A0A8G0LHB6_9HYPO</name>
<dbReference type="Proteomes" id="UP000826661">
    <property type="component" value="Chromosome V"/>
</dbReference>
<protein>
    <submittedName>
        <fullName evidence="1">Uncharacterized protein</fullName>
    </submittedName>
</protein>
<gene>
    <name evidence="1" type="ORF">H0G86_009330</name>
</gene>
<dbReference type="EMBL" id="CP075868">
    <property type="protein sequence ID" value="QYT02324.1"/>
    <property type="molecule type" value="Genomic_DNA"/>
</dbReference>
<evidence type="ECO:0000313" key="2">
    <source>
        <dbReference type="Proteomes" id="UP000826661"/>
    </source>
</evidence>
<organism evidence="1 2">
    <name type="scientific">Trichoderma simmonsii</name>
    <dbReference type="NCBI Taxonomy" id="1491479"/>
    <lineage>
        <taxon>Eukaryota</taxon>
        <taxon>Fungi</taxon>
        <taxon>Dikarya</taxon>
        <taxon>Ascomycota</taxon>
        <taxon>Pezizomycotina</taxon>
        <taxon>Sordariomycetes</taxon>
        <taxon>Hypocreomycetidae</taxon>
        <taxon>Hypocreales</taxon>
        <taxon>Hypocreaceae</taxon>
        <taxon>Trichoderma</taxon>
    </lineage>
</organism>
<accession>A0A8G0LHB6</accession>
<reference evidence="1 2" key="1">
    <citation type="journal article" date="2021" name="BMC Genomics">
        <title>Telomere-to-telomere genome assembly of asparaginase-producing Trichoderma simmonsii.</title>
        <authorList>
            <person name="Chung D."/>
            <person name="Kwon Y.M."/>
            <person name="Yang Y."/>
        </authorList>
    </citation>
    <scope>NUCLEOTIDE SEQUENCE [LARGE SCALE GENOMIC DNA]</scope>
    <source>
        <strain evidence="1 2">GH-Sj1</strain>
    </source>
</reference>
<keyword evidence="2" id="KW-1185">Reference proteome</keyword>
<proteinExistence type="predicted"/>
<evidence type="ECO:0000313" key="1">
    <source>
        <dbReference type="EMBL" id="QYT02324.1"/>
    </source>
</evidence>
<dbReference type="AlphaFoldDB" id="A0A8G0LHB6"/>